<keyword evidence="2" id="KW-1185">Reference proteome</keyword>
<organism evidence="1 2">
    <name type="scientific">Xylaria curta</name>
    <dbReference type="NCBI Taxonomy" id="42375"/>
    <lineage>
        <taxon>Eukaryota</taxon>
        <taxon>Fungi</taxon>
        <taxon>Dikarya</taxon>
        <taxon>Ascomycota</taxon>
        <taxon>Pezizomycotina</taxon>
        <taxon>Sordariomycetes</taxon>
        <taxon>Xylariomycetidae</taxon>
        <taxon>Xylariales</taxon>
        <taxon>Xylariaceae</taxon>
        <taxon>Xylaria</taxon>
    </lineage>
</organism>
<proteinExistence type="predicted"/>
<gene>
    <name evidence="1" type="ORF">NUW58_g7210</name>
</gene>
<reference evidence="1" key="1">
    <citation type="submission" date="2022-10" db="EMBL/GenBank/DDBJ databases">
        <title>Genome Sequence of Xylaria curta.</title>
        <authorList>
            <person name="Buettner E."/>
        </authorList>
    </citation>
    <scope>NUCLEOTIDE SEQUENCE</scope>
    <source>
        <strain evidence="1">Babe10</strain>
    </source>
</reference>
<evidence type="ECO:0000313" key="1">
    <source>
        <dbReference type="EMBL" id="KAJ2979398.1"/>
    </source>
</evidence>
<protein>
    <submittedName>
        <fullName evidence="1">Uncharacterized protein</fullName>
    </submittedName>
</protein>
<dbReference type="Proteomes" id="UP001143856">
    <property type="component" value="Unassembled WGS sequence"/>
</dbReference>
<comment type="caution">
    <text evidence="1">The sequence shown here is derived from an EMBL/GenBank/DDBJ whole genome shotgun (WGS) entry which is preliminary data.</text>
</comment>
<dbReference type="EMBL" id="JAPDGR010001814">
    <property type="protein sequence ID" value="KAJ2979398.1"/>
    <property type="molecule type" value="Genomic_DNA"/>
</dbReference>
<accession>A0ACC1NM18</accession>
<evidence type="ECO:0000313" key="2">
    <source>
        <dbReference type="Proteomes" id="UP001143856"/>
    </source>
</evidence>
<sequence>MDTGNSSGRESETYRAHLAAMEDAHDKARARCEEFASKAPAEVDASEGETEVKRPLPEHKQHYSQFVPSRPRKIANAVPRARVPVQLDDGLIVMTGSRAPLTEKEIEELEMLQEKEIAQDKNFRRLQQSAMKHEAFKNNDGSHAFTFSNDRGATDSELDEDEEYPDYQRHVMKPLARRYGHTTANIGYQAGYRAGHEAGFKAGADKARKENQRK</sequence>
<name>A0ACC1NM18_9PEZI</name>